<protein>
    <recommendedName>
        <fullName evidence="3">Acetyl-CoA acetyltransferase</fullName>
    </recommendedName>
</protein>
<name>A0A5C6G4Z2_METRR</name>
<reference evidence="2" key="1">
    <citation type="submission" date="2018-12" db="EMBL/GenBank/DDBJ databases">
        <title>The complete genome of Metarhizium rileyi, a key fungal pathogen of Lepidoptera.</title>
        <authorList>
            <person name="Binneck E."/>
            <person name="Lastra C.C.L."/>
            <person name="Sosa-Gomez D.R."/>
        </authorList>
    </citation>
    <scope>NUCLEOTIDE SEQUENCE [LARGE SCALE GENOMIC DNA]</scope>
    <source>
        <strain evidence="2">Cep018-CH2</strain>
    </source>
</reference>
<dbReference type="AlphaFoldDB" id="A0A5C6G4Z2"/>
<evidence type="ECO:0000313" key="1">
    <source>
        <dbReference type="EMBL" id="TWU70896.1"/>
    </source>
</evidence>
<accession>A0A5C6G4Z2</accession>
<proteinExistence type="predicted"/>
<dbReference type="InterPro" id="IPR016039">
    <property type="entry name" value="Thiolase-like"/>
</dbReference>
<sequence length="132" mass="14190">MKPAIPIIVGVGDLRNKSSKVEDAVEPARLMVSAIRRAVEDTGLDQEARQSLLSQVDSLRVVPTWTWAYNDLPAAISEHLGIMPAHRVLGEHGGNQPALQCDEAARDIAARKRAVSVLTGGEALASRKLSTM</sequence>
<organism evidence="1 2">
    <name type="scientific">Metarhizium rileyi (strain RCEF 4871)</name>
    <name type="common">Nomuraea rileyi</name>
    <dbReference type="NCBI Taxonomy" id="1649241"/>
    <lineage>
        <taxon>Eukaryota</taxon>
        <taxon>Fungi</taxon>
        <taxon>Dikarya</taxon>
        <taxon>Ascomycota</taxon>
        <taxon>Pezizomycotina</taxon>
        <taxon>Sordariomycetes</taxon>
        <taxon>Hypocreomycetidae</taxon>
        <taxon>Hypocreales</taxon>
        <taxon>Clavicipitaceae</taxon>
        <taxon>Metarhizium</taxon>
    </lineage>
</organism>
<evidence type="ECO:0008006" key="3">
    <source>
        <dbReference type="Google" id="ProtNLM"/>
    </source>
</evidence>
<comment type="caution">
    <text evidence="1">The sequence shown here is derived from an EMBL/GenBank/DDBJ whole genome shotgun (WGS) entry which is preliminary data.</text>
</comment>
<dbReference type="EMBL" id="SBHS01000058">
    <property type="protein sequence ID" value="TWU70896.1"/>
    <property type="molecule type" value="Genomic_DNA"/>
</dbReference>
<dbReference type="Gene3D" id="3.40.47.10">
    <property type="match status" value="1"/>
</dbReference>
<dbReference type="Proteomes" id="UP000317257">
    <property type="component" value="Unassembled WGS sequence"/>
</dbReference>
<evidence type="ECO:0000313" key="2">
    <source>
        <dbReference type="Proteomes" id="UP000317257"/>
    </source>
</evidence>
<dbReference type="GO" id="GO:0016746">
    <property type="term" value="F:acyltransferase activity"/>
    <property type="evidence" value="ECO:0007669"/>
    <property type="project" value="InterPro"/>
</dbReference>
<gene>
    <name evidence="1" type="ORF">ED733_001697</name>
</gene>